<dbReference type="GO" id="GO:0020037">
    <property type="term" value="F:heme binding"/>
    <property type="evidence" value="ECO:0007669"/>
    <property type="project" value="InterPro"/>
</dbReference>
<keyword evidence="4" id="KW-0249">Electron transport</keyword>
<dbReference type="InterPro" id="IPR002327">
    <property type="entry name" value="Cyt_c_1A/1B"/>
</dbReference>
<dbReference type="PATRIC" id="fig|1096930.3.peg.902"/>
<dbReference type="GO" id="GO:0046872">
    <property type="term" value="F:metal ion binding"/>
    <property type="evidence" value="ECO:0007669"/>
    <property type="project" value="UniProtKB-KW"/>
</dbReference>
<keyword evidence="1" id="KW-0813">Transport</keyword>
<dbReference type="InterPro" id="IPR009056">
    <property type="entry name" value="Cyt_c-like_dom"/>
</dbReference>
<dbReference type="eggNOG" id="COG3474">
    <property type="taxonomic scope" value="Bacteria"/>
</dbReference>
<evidence type="ECO:0000256" key="6">
    <source>
        <dbReference type="PROSITE-ProRule" id="PRU00433"/>
    </source>
</evidence>
<dbReference type="OrthoDB" id="9805828at2"/>
<protein>
    <recommendedName>
        <fullName evidence="8">Cytochrome c domain-containing protein</fullName>
    </recommendedName>
</protein>
<dbReference type="PANTHER" id="PTHR11961">
    <property type="entry name" value="CYTOCHROME C"/>
    <property type="match status" value="1"/>
</dbReference>
<evidence type="ECO:0000256" key="7">
    <source>
        <dbReference type="SAM" id="MobiDB-lite"/>
    </source>
</evidence>
<name>T0HQ16_9SPHN</name>
<keyword evidence="2 6" id="KW-0349">Heme</keyword>
<reference evidence="9 10" key="1">
    <citation type="journal article" date="2013" name="Genome Announc.">
        <title>Genome Sequence of Novosphingobium lindaniclasticum LE124T, Isolated from a Hexachlorocyclohexane Dumpsite.</title>
        <authorList>
            <person name="Saxena A."/>
            <person name="Nayyar N."/>
            <person name="Sangwan N."/>
            <person name="Kumari R."/>
            <person name="Khurana J.P."/>
            <person name="Lal R."/>
        </authorList>
    </citation>
    <scope>NUCLEOTIDE SEQUENCE [LARGE SCALE GENOMIC DNA]</scope>
    <source>
        <strain evidence="9 10">LE124</strain>
    </source>
</reference>
<evidence type="ECO:0000256" key="3">
    <source>
        <dbReference type="ARBA" id="ARBA00022723"/>
    </source>
</evidence>
<dbReference type="AlphaFoldDB" id="T0HQ16"/>
<dbReference type="GO" id="GO:0009055">
    <property type="term" value="F:electron transfer activity"/>
    <property type="evidence" value="ECO:0007669"/>
    <property type="project" value="InterPro"/>
</dbReference>
<feature type="domain" description="Cytochrome c" evidence="8">
    <location>
        <begin position="32"/>
        <end position="130"/>
    </location>
</feature>
<evidence type="ECO:0000313" key="9">
    <source>
        <dbReference type="EMBL" id="EQB18456.1"/>
    </source>
</evidence>
<dbReference type="InterPro" id="IPR036909">
    <property type="entry name" value="Cyt_c-like_dom_sf"/>
</dbReference>
<proteinExistence type="predicted"/>
<dbReference type="Proteomes" id="UP000015527">
    <property type="component" value="Unassembled WGS sequence"/>
</dbReference>
<sequence>MLTACGSEERESAGDQDPSLTATQAPVKTQAVAADSAPAAFATCRSCHSVEPGKHGIGPSLFGIVGTRAGDIPGFNFSPALRNSGVTWDRQSLDTWLQGPMKMVPGTKMVIGVSDPKKRQEVIDYLETLK</sequence>
<evidence type="ECO:0000256" key="4">
    <source>
        <dbReference type="ARBA" id="ARBA00022982"/>
    </source>
</evidence>
<comment type="caution">
    <text evidence="9">The sequence shown here is derived from an EMBL/GenBank/DDBJ whole genome shotgun (WGS) entry which is preliminary data.</text>
</comment>
<dbReference type="PRINTS" id="PR00604">
    <property type="entry name" value="CYTCHRMECIAB"/>
</dbReference>
<accession>T0HQ16</accession>
<evidence type="ECO:0000256" key="1">
    <source>
        <dbReference type="ARBA" id="ARBA00022448"/>
    </source>
</evidence>
<feature type="compositionally biased region" description="Polar residues" evidence="7">
    <location>
        <begin position="18"/>
        <end position="27"/>
    </location>
</feature>
<evidence type="ECO:0000313" key="10">
    <source>
        <dbReference type="Proteomes" id="UP000015527"/>
    </source>
</evidence>
<evidence type="ECO:0000256" key="5">
    <source>
        <dbReference type="ARBA" id="ARBA00023004"/>
    </source>
</evidence>
<keyword evidence="10" id="KW-1185">Reference proteome</keyword>
<dbReference type="Gene3D" id="1.10.760.10">
    <property type="entry name" value="Cytochrome c-like domain"/>
    <property type="match status" value="1"/>
</dbReference>
<dbReference type="PROSITE" id="PS51007">
    <property type="entry name" value="CYTC"/>
    <property type="match status" value="1"/>
</dbReference>
<organism evidence="9 10">
    <name type="scientific">Novosphingobium lindaniclasticum LE124</name>
    <dbReference type="NCBI Taxonomy" id="1096930"/>
    <lineage>
        <taxon>Bacteria</taxon>
        <taxon>Pseudomonadati</taxon>
        <taxon>Pseudomonadota</taxon>
        <taxon>Alphaproteobacteria</taxon>
        <taxon>Sphingomonadales</taxon>
        <taxon>Sphingomonadaceae</taxon>
        <taxon>Novosphingobium</taxon>
    </lineage>
</organism>
<keyword evidence="3 6" id="KW-0479">Metal-binding</keyword>
<gene>
    <name evidence="9" type="ORF">L284_04590</name>
</gene>
<feature type="region of interest" description="Disordered" evidence="7">
    <location>
        <begin position="1"/>
        <end position="27"/>
    </location>
</feature>
<dbReference type="SUPFAM" id="SSF46626">
    <property type="entry name" value="Cytochrome c"/>
    <property type="match status" value="1"/>
</dbReference>
<evidence type="ECO:0000256" key="2">
    <source>
        <dbReference type="ARBA" id="ARBA00022617"/>
    </source>
</evidence>
<dbReference type="EMBL" id="ATHL01000039">
    <property type="protein sequence ID" value="EQB18456.1"/>
    <property type="molecule type" value="Genomic_DNA"/>
</dbReference>
<evidence type="ECO:0000259" key="8">
    <source>
        <dbReference type="PROSITE" id="PS51007"/>
    </source>
</evidence>
<keyword evidence="5 6" id="KW-0408">Iron</keyword>